<dbReference type="OrthoDB" id="17346at2759"/>
<sequence length="184" mass="21236">MHCDEEIFEINDFSTSSDWERFIADVEEILTQWNLSSNSVDNSSLSDSMTLSSPLSNSKIVTSKLLSDPRRWQQRQESIKYRKVAFSLQYFQFKKDPLSTSIGSTEQSNRSHSNQSWHDMCSIENDWPVTGHPLVRYYGLTQFLLLIPLNGETIGTEDRARQLLAVDYSWASVIKRMDFVPISI</sequence>
<dbReference type="Proteomes" id="UP000194236">
    <property type="component" value="Unassembled WGS sequence"/>
</dbReference>
<name>A0A1Y3BH17_EURMA</name>
<dbReference type="EMBL" id="MUJZ01019684">
    <property type="protein sequence ID" value="OTF80162.1"/>
    <property type="molecule type" value="Genomic_DNA"/>
</dbReference>
<accession>A0A1Y3BH17</accession>
<evidence type="ECO:0000313" key="1">
    <source>
        <dbReference type="EMBL" id="OTF80162.1"/>
    </source>
</evidence>
<dbReference type="AlphaFoldDB" id="A0A1Y3BH17"/>
<comment type="caution">
    <text evidence="1">The sequence shown here is derived from an EMBL/GenBank/DDBJ whole genome shotgun (WGS) entry which is preliminary data.</text>
</comment>
<protein>
    <submittedName>
        <fullName evidence="1">Rab3 GTPase-activating protein catalytic subunit-like protein</fullName>
    </submittedName>
</protein>
<keyword evidence="2" id="KW-1185">Reference proteome</keyword>
<reference evidence="1 2" key="1">
    <citation type="submission" date="2017-03" db="EMBL/GenBank/DDBJ databases">
        <title>Genome Survey of Euroglyphus maynei.</title>
        <authorList>
            <person name="Arlian L.G."/>
            <person name="Morgan M.S."/>
            <person name="Rider S.D."/>
        </authorList>
    </citation>
    <scope>NUCLEOTIDE SEQUENCE [LARGE SCALE GENOMIC DNA]</scope>
    <source>
        <strain evidence="1">Arlian Lab</strain>
        <tissue evidence="1">Whole body</tissue>
    </source>
</reference>
<organism evidence="1 2">
    <name type="scientific">Euroglyphus maynei</name>
    <name type="common">Mayne's house dust mite</name>
    <dbReference type="NCBI Taxonomy" id="6958"/>
    <lineage>
        <taxon>Eukaryota</taxon>
        <taxon>Metazoa</taxon>
        <taxon>Ecdysozoa</taxon>
        <taxon>Arthropoda</taxon>
        <taxon>Chelicerata</taxon>
        <taxon>Arachnida</taxon>
        <taxon>Acari</taxon>
        <taxon>Acariformes</taxon>
        <taxon>Sarcoptiformes</taxon>
        <taxon>Astigmata</taxon>
        <taxon>Psoroptidia</taxon>
        <taxon>Analgoidea</taxon>
        <taxon>Pyroglyphidae</taxon>
        <taxon>Pyroglyphinae</taxon>
        <taxon>Euroglyphus</taxon>
    </lineage>
</organism>
<gene>
    <name evidence="1" type="ORF">BLA29_007906</name>
</gene>
<evidence type="ECO:0000313" key="2">
    <source>
        <dbReference type="Proteomes" id="UP000194236"/>
    </source>
</evidence>
<proteinExistence type="predicted"/>